<organism evidence="2 3">
    <name type="scientific">Aspergillus cristatus</name>
    <name type="common">Chinese Fuzhuan brick tea-fermentation fungus</name>
    <name type="synonym">Eurotium cristatum</name>
    <dbReference type="NCBI Taxonomy" id="573508"/>
    <lineage>
        <taxon>Eukaryota</taxon>
        <taxon>Fungi</taxon>
        <taxon>Dikarya</taxon>
        <taxon>Ascomycota</taxon>
        <taxon>Pezizomycotina</taxon>
        <taxon>Eurotiomycetes</taxon>
        <taxon>Eurotiomycetidae</taxon>
        <taxon>Eurotiales</taxon>
        <taxon>Aspergillaceae</taxon>
        <taxon>Aspergillus</taxon>
        <taxon>Aspergillus subgen. Aspergillus</taxon>
    </lineage>
</organism>
<comment type="caution">
    <text evidence="2">The sequence shown here is derived from an EMBL/GenBank/DDBJ whole genome shotgun (WGS) entry which is preliminary data.</text>
</comment>
<evidence type="ECO:0000313" key="2">
    <source>
        <dbReference type="EMBL" id="ODM21061.1"/>
    </source>
</evidence>
<dbReference type="InterPro" id="IPR036770">
    <property type="entry name" value="Ankyrin_rpt-contain_sf"/>
</dbReference>
<dbReference type="Pfam" id="PF12796">
    <property type="entry name" value="Ank_2"/>
    <property type="match status" value="1"/>
</dbReference>
<dbReference type="EMBL" id="JXNT01000003">
    <property type="protein sequence ID" value="ODM21061.1"/>
    <property type="molecule type" value="Genomic_DNA"/>
</dbReference>
<accession>A0A1E3BJV2</accession>
<feature type="repeat" description="ANK" evidence="1">
    <location>
        <begin position="215"/>
        <end position="247"/>
    </location>
</feature>
<name>A0A1E3BJV2_ASPCR</name>
<dbReference type="OrthoDB" id="426293at2759"/>
<dbReference type="AlphaFoldDB" id="A0A1E3BJV2"/>
<sequence length="276" mass="30282">MSSPMEARVQAKLDADITNSNLQGIKNFYKSADPEKQSSLLADIAARAAAKAQVDILDWVFSEGFQPPPDSLNDEFYHQACLAQSLAVWKTLVKNGFNLNGHHSEFFGDALSLEAYCGNVGIIRFLLENGQDPNDAWGSYDDLEPGVAALVGEKPSLEILHLMLQHGWNQKRSAAHIAAAELGKMEALKLLVEHGADLEEASGWWPNCGIIEADKWGTALYRAAYKGQKEPVVYLLGKGANIWFKDDKGRSILWAAKQGGNEEVIELLKSAGLEEE</sequence>
<dbReference type="InterPro" id="IPR002110">
    <property type="entry name" value="Ankyrin_rpt"/>
</dbReference>
<dbReference type="Gene3D" id="1.25.40.20">
    <property type="entry name" value="Ankyrin repeat-containing domain"/>
    <property type="match status" value="2"/>
</dbReference>
<dbReference type="PANTHER" id="PTHR44207">
    <property type="entry name" value="SURFACE ANTIGEN BSPA-LIKE-RELATED"/>
    <property type="match status" value="1"/>
</dbReference>
<dbReference type="VEuPathDB" id="FungiDB:SI65_04114"/>
<proteinExistence type="predicted"/>
<dbReference type="SUPFAM" id="SSF48403">
    <property type="entry name" value="Ankyrin repeat"/>
    <property type="match status" value="1"/>
</dbReference>
<evidence type="ECO:0000313" key="3">
    <source>
        <dbReference type="Proteomes" id="UP000094569"/>
    </source>
</evidence>
<dbReference type="PANTHER" id="PTHR44207:SF2">
    <property type="entry name" value="REPEAT PROTEIN, PUTATIVE-RELATED"/>
    <property type="match status" value="1"/>
</dbReference>
<dbReference type="STRING" id="573508.A0A1E3BJV2"/>
<dbReference type="Proteomes" id="UP000094569">
    <property type="component" value="Unassembled WGS sequence"/>
</dbReference>
<keyword evidence="1" id="KW-0040">ANK repeat</keyword>
<dbReference type="SMART" id="SM00248">
    <property type="entry name" value="ANK"/>
    <property type="match status" value="4"/>
</dbReference>
<dbReference type="PROSITE" id="PS50088">
    <property type="entry name" value="ANK_REPEAT"/>
    <property type="match status" value="1"/>
</dbReference>
<keyword evidence="3" id="KW-1185">Reference proteome</keyword>
<gene>
    <name evidence="2" type="ORF">SI65_04114</name>
</gene>
<evidence type="ECO:0000256" key="1">
    <source>
        <dbReference type="PROSITE-ProRule" id="PRU00023"/>
    </source>
</evidence>
<reference evidence="2 3" key="1">
    <citation type="journal article" date="2016" name="BMC Genomics">
        <title>Comparative genomic and transcriptomic analyses of the Fuzhuan brick tea-fermentation fungus Aspergillus cristatus.</title>
        <authorList>
            <person name="Ge Y."/>
            <person name="Wang Y."/>
            <person name="Liu Y."/>
            <person name="Tan Y."/>
            <person name="Ren X."/>
            <person name="Zhang X."/>
            <person name="Hyde K.D."/>
            <person name="Liu Y."/>
            <person name="Liu Z."/>
        </authorList>
    </citation>
    <scope>NUCLEOTIDE SEQUENCE [LARGE SCALE GENOMIC DNA]</scope>
    <source>
        <strain evidence="2 3">GZAAS20.1005</strain>
    </source>
</reference>
<protein>
    <submittedName>
        <fullName evidence="2">Uncharacterized protein</fullName>
    </submittedName>
</protein>